<dbReference type="KEGG" id="caby:Cabys_4011"/>
<sequence length="207" mass="24195" precursor="true">MKRIWILAFLLMVTGVSCRQSRQTQAQGWRAEWQRFKAEKDSLFKFAEWSPLTPEDRAMFNGLNYFDYDPSWRFELPLYVYPNPQKMVIKGTRPGDERPALRYGYFQFAKNGTPIKLDVIKILGQNPDDEGHLFLGFWDATSGEQTYAGGRYIDLKRTSENLFIVDFNFAYNPYCAYSDRYSCAIPPFSNQIPIPVKAGEKKFKEHH</sequence>
<evidence type="ECO:0008006" key="5">
    <source>
        <dbReference type="Google" id="ProtNLM"/>
    </source>
</evidence>
<evidence type="ECO:0000313" key="3">
    <source>
        <dbReference type="Proteomes" id="UP000004671"/>
    </source>
</evidence>
<dbReference type="OrthoDB" id="5493262at2"/>
<dbReference type="STRING" id="880073.Cabys_4011"/>
<dbReference type="eggNOG" id="COG3358">
    <property type="taxonomic scope" value="Bacteria"/>
</dbReference>
<dbReference type="EMBL" id="CP018099">
    <property type="protein sequence ID" value="APF20756.1"/>
    <property type="molecule type" value="Genomic_DNA"/>
</dbReference>
<evidence type="ECO:0000313" key="2">
    <source>
        <dbReference type="EMBL" id="EHO40748.1"/>
    </source>
</evidence>
<dbReference type="PaxDb" id="880073-Calab_1120"/>
<dbReference type="Pfam" id="PF07920">
    <property type="entry name" value="DUF1684"/>
    <property type="match status" value="1"/>
</dbReference>
<dbReference type="PROSITE" id="PS51257">
    <property type="entry name" value="PROKAR_LIPOPROTEIN"/>
    <property type="match status" value="1"/>
</dbReference>
<dbReference type="HOGENOM" id="CLU_090976_1_0_0"/>
<reference evidence="1 4" key="2">
    <citation type="submission" date="2016-11" db="EMBL/GenBank/DDBJ databases">
        <title>Genomic analysis of Caldithrix abyssi and proposal of a novel bacterial phylum Caldithrichaeota.</title>
        <authorList>
            <person name="Kublanov I."/>
            <person name="Sigalova O."/>
            <person name="Gavrilov S."/>
            <person name="Lebedinsky A."/>
            <person name="Ivanova N."/>
            <person name="Daum C."/>
            <person name="Reddy T."/>
            <person name="Klenk H.P."/>
            <person name="Goker M."/>
            <person name="Reva O."/>
            <person name="Miroshnichenko M."/>
            <person name="Kyprides N."/>
            <person name="Woyke T."/>
            <person name="Gelfand M."/>
        </authorList>
    </citation>
    <scope>NUCLEOTIDE SEQUENCE [LARGE SCALE GENOMIC DNA]</scope>
    <source>
        <strain evidence="1 4">LF13</strain>
    </source>
</reference>
<proteinExistence type="predicted"/>
<protein>
    <recommendedName>
        <fullName evidence="5">DUF1684 domain-containing protein</fullName>
    </recommendedName>
</protein>
<organism evidence="2 3">
    <name type="scientific">Caldithrix abyssi DSM 13497</name>
    <dbReference type="NCBI Taxonomy" id="880073"/>
    <lineage>
        <taxon>Bacteria</taxon>
        <taxon>Pseudomonadati</taxon>
        <taxon>Calditrichota</taxon>
        <taxon>Calditrichia</taxon>
        <taxon>Calditrichales</taxon>
        <taxon>Calditrichaceae</taxon>
        <taxon>Caldithrix</taxon>
    </lineage>
</organism>
<dbReference type="Proteomes" id="UP000004671">
    <property type="component" value="Chromosome"/>
</dbReference>
<gene>
    <name evidence="1" type="ORF">Cabys_4011</name>
    <name evidence="2" type="ORF">Calab_1120</name>
</gene>
<dbReference type="EMBL" id="CM001402">
    <property type="protein sequence ID" value="EHO40748.1"/>
    <property type="molecule type" value="Genomic_DNA"/>
</dbReference>
<keyword evidence="3" id="KW-1185">Reference proteome</keyword>
<dbReference type="RefSeq" id="WP_006927779.1">
    <property type="nucleotide sequence ID" value="NZ_CM001402.1"/>
</dbReference>
<dbReference type="PANTHER" id="PTHR41913:SF1">
    <property type="entry name" value="DUF1684 DOMAIN-CONTAINING PROTEIN"/>
    <property type="match status" value="1"/>
</dbReference>
<dbReference type="InParanoid" id="H1XWG6"/>
<accession>H1XWG6</accession>
<dbReference type="InterPro" id="IPR012467">
    <property type="entry name" value="DUF1684"/>
</dbReference>
<dbReference type="Proteomes" id="UP000183868">
    <property type="component" value="Chromosome"/>
</dbReference>
<reference evidence="2 3" key="1">
    <citation type="submission" date="2011-09" db="EMBL/GenBank/DDBJ databases">
        <title>The permanent draft genome of Caldithrix abyssi DSM 13497.</title>
        <authorList>
            <consortium name="US DOE Joint Genome Institute (JGI-PGF)"/>
            <person name="Lucas S."/>
            <person name="Han J."/>
            <person name="Lapidus A."/>
            <person name="Bruce D."/>
            <person name="Goodwin L."/>
            <person name="Pitluck S."/>
            <person name="Peters L."/>
            <person name="Kyrpides N."/>
            <person name="Mavromatis K."/>
            <person name="Ivanova N."/>
            <person name="Mikhailova N."/>
            <person name="Chertkov O."/>
            <person name="Detter J.C."/>
            <person name="Tapia R."/>
            <person name="Han C."/>
            <person name="Land M."/>
            <person name="Hauser L."/>
            <person name="Markowitz V."/>
            <person name="Cheng J.-F."/>
            <person name="Hugenholtz P."/>
            <person name="Woyke T."/>
            <person name="Wu D."/>
            <person name="Spring S."/>
            <person name="Brambilla E."/>
            <person name="Klenk H.-P."/>
            <person name="Eisen J.A."/>
        </authorList>
    </citation>
    <scope>NUCLEOTIDE SEQUENCE [LARGE SCALE GENOMIC DNA]</scope>
    <source>
        <strain evidence="2 3">DSM 13497</strain>
    </source>
</reference>
<evidence type="ECO:0000313" key="1">
    <source>
        <dbReference type="EMBL" id="APF20756.1"/>
    </source>
</evidence>
<evidence type="ECO:0000313" key="4">
    <source>
        <dbReference type="Proteomes" id="UP000183868"/>
    </source>
</evidence>
<name>H1XWG6_CALAY</name>
<dbReference type="PANTHER" id="PTHR41913">
    <property type="entry name" value="DUF1684 DOMAIN-CONTAINING PROTEIN"/>
    <property type="match status" value="1"/>
</dbReference>
<dbReference type="AlphaFoldDB" id="H1XWG6"/>